<dbReference type="InParanoid" id="A0A7I3ZBD8"/>
<sequence length="66" mass="7373">MVCAVAPLSFERGVRCFLNVARIVGVDRVARSRAVSDFGSLMESCRHLQLCNHGWLLGTRQLVLTR</sequence>
<organism evidence="1 2">
    <name type="scientific">Physcomitrium patens</name>
    <name type="common">Spreading-leaved earth moss</name>
    <name type="synonym">Physcomitrella patens</name>
    <dbReference type="NCBI Taxonomy" id="3218"/>
    <lineage>
        <taxon>Eukaryota</taxon>
        <taxon>Viridiplantae</taxon>
        <taxon>Streptophyta</taxon>
        <taxon>Embryophyta</taxon>
        <taxon>Bryophyta</taxon>
        <taxon>Bryophytina</taxon>
        <taxon>Bryopsida</taxon>
        <taxon>Funariidae</taxon>
        <taxon>Funariales</taxon>
        <taxon>Funariaceae</taxon>
        <taxon>Physcomitrium</taxon>
    </lineage>
</organism>
<reference evidence="1" key="3">
    <citation type="submission" date="2020-12" db="UniProtKB">
        <authorList>
            <consortium name="EnsemblPlants"/>
        </authorList>
    </citation>
    <scope>IDENTIFICATION</scope>
</reference>
<proteinExistence type="predicted"/>
<dbReference type="Proteomes" id="UP000006727">
    <property type="component" value="Chromosome 15"/>
</dbReference>
<reference evidence="1 2" key="1">
    <citation type="journal article" date="2008" name="Science">
        <title>The Physcomitrella genome reveals evolutionary insights into the conquest of land by plants.</title>
        <authorList>
            <person name="Rensing S."/>
            <person name="Lang D."/>
            <person name="Zimmer A."/>
            <person name="Terry A."/>
            <person name="Salamov A."/>
            <person name="Shapiro H."/>
            <person name="Nishiyama T."/>
            <person name="Perroud P.-F."/>
            <person name="Lindquist E."/>
            <person name="Kamisugi Y."/>
            <person name="Tanahashi T."/>
            <person name="Sakakibara K."/>
            <person name="Fujita T."/>
            <person name="Oishi K."/>
            <person name="Shin-I T."/>
            <person name="Kuroki Y."/>
            <person name="Toyoda A."/>
            <person name="Suzuki Y."/>
            <person name="Hashimoto A."/>
            <person name="Yamaguchi K."/>
            <person name="Sugano A."/>
            <person name="Kohara Y."/>
            <person name="Fujiyama A."/>
            <person name="Anterola A."/>
            <person name="Aoki S."/>
            <person name="Ashton N."/>
            <person name="Barbazuk W.B."/>
            <person name="Barker E."/>
            <person name="Bennetzen J."/>
            <person name="Bezanilla M."/>
            <person name="Blankenship R."/>
            <person name="Cho S.H."/>
            <person name="Dutcher S."/>
            <person name="Estelle M."/>
            <person name="Fawcett J.A."/>
            <person name="Gundlach H."/>
            <person name="Hanada K."/>
            <person name="Heyl A."/>
            <person name="Hicks K.A."/>
            <person name="Hugh J."/>
            <person name="Lohr M."/>
            <person name="Mayer K."/>
            <person name="Melkozernov A."/>
            <person name="Murata T."/>
            <person name="Nelson D."/>
            <person name="Pils B."/>
            <person name="Prigge M."/>
            <person name="Reiss B."/>
            <person name="Renner T."/>
            <person name="Rombauts S."/>
            <person name="Rushton P."/>
            <person name="Sanderfoot A."/>
            <person name="Schween G."/>
            <person name="Shiu S.-H."/>
            <person name="Stueber K."/>
            <person name="Theodoulou F.L."/>
            <person name="Tu H."/>
            <person name="Van de Peer Y."/>
            <person name="Verrier P.J."/>
            <person name="Waters E."/>
            <person name="Wood A."/>
            <person name="Yang L."/>
            <person name="Cove D."/>
            <person name="Cuming A."/>
            <person name="Hasebe M."/>
            <person name="Lucas S."/>
            <person name="Mishler D.B."/>
            <person name="Reski R."/>
            <person name="Grigoriev I."/>
            <person name="Quatrano R.S."/>
            <person name="Boore J.L."/>
        </authorList>
    </citation>
    <scope>NUCLEOTIDE SEQUENCE [LARGE SCALE GENOMIC DNA]</scope>
    <source>
        <strain evidence="1 2">cv. Gransden 2004</strain>
    </source>
</reference>
<dbReference type="EnsemblPlants" id="Pp3c15_4781V3.1">
    <property type="protein sequence ID" value="PAC:32928100.CDS.1"/>
    <property type="gene ID" value="Pp3c15_4781"/>
</dbReference>
<reference evidence="1 2" key="2">
    <citation type="journal article" date="2018" name="Plant J.">
        <title>The Physcomitrella patens chromosome-scale assembly reveals moss genome structure and evolution.</title>
        <authorList>
            <person name="Lang D."/>
            <person name="Ullrich K.K."/>
            <person name="Murat F."/>
            <person name="Fuchs J."/>
            <person name="Jenkins J."/>
            <person name="Haas F.B."/>
            <person name="Piednoel M."/>
            <person name="Gundlach H."/>
            <person name="Van Bel M."/>
            <person name="Meyberg R."/>
            <person name="Vives C."/>
            <person name="Morata J."/>
            <person name="Symeonidi A."/>
            <person name="Hiss M."/>
            <person name="Muchero W."/>
            <person name="Kamisugi Y."/>
            <person name="Saleh O."/>
            <person name="Blanc G."/>
            <person name="Decker E.L."/>
            <person name="van Gessel N."/>
            <person name="Grimwood J."/>
            <person name="Hayes R.D."/>
            <person name="Graham S.W."/>
            <person name="Gunter L.E."/>
            <person name="McDaniel S.F."/>
            <person name="Hoernstein S.N.W."/>
            <person name="Larsson A."/>
            <person name="Li F.W."/>
            <person name="Perroud P.F."/>
            <person name="Phillips J."/>
            <person name="Ranjan P."/>
            <person name="Rokshar D.S."/>
            <person name="Rothfels C.J."/>
            <person name="Schneider L."/>
            <person name="Shu S."/>
            <person name="Stevenson D.W."/>
            <person name="Thummler F."/>
            <person name="Tillich M."/>
            <person name="Villarreal Aguilar J.C."/>
            <person name="Widiez T."/>
            <person name="Wong G.K."/>
            <person name="Wymore A."/>
            <person name="Zhang Y."/>
            <person name="Zimmer A.D."/>
            <person name="Quatrano R.S."/>
            <person name="Mayer K.F.X."/>
            <person name="Goodstein D."/>
            <person name="Casacuberta J.M."/>
            <person name="Vandepoele K."/>
            <person name="Reski R."/>
            <person name="Cuming A.C."/>
            <person name="Tuskan G.A."/>
            <person name="Maumus F."/>
            <person name="Salse J."/>
            <person name="Schmutz J."/>
            <person name="Rensing S.A."/>
        </authorList>
    </citation>
    <scope>NUCLEOTIDE SEQUENCE [LARGE SCALE GENOMIC DNA]</scope>
    <source>
        <strain evidence="1 2">cv. Gransden 2004</strain>
    </source>
</reference>
<evidence type="ECO:0000313" key="1">
    <source>
        <dbReference type="EnsemblPlants" id="PAC:32928100.CDS.1"/>
    </source>
</evidence>
<accession>A0A7I3ZBD8</accession>
<dbReference type="AlphaFoldDB" id="A0A7I3ZBD8"/>
<dbReference type="Gramene" id="Pp3c15_4781V3.1">
    <property type="protein sequence ID" value="PAC:32928100.CDS.1"/>
    <property type="gene ID" value="Pp3c15_4781"/>
</dbReference>
<dbReference type="EMBL" id="ABEU02000015">
    <property type="status" value="NOT_ANNOTATED_CDS"/>
    <property type="molecule type" value="Genomic_DNA"/>
</dbReference>
<evidence type="ECO:0000313" key="2">
    <source>
        <dbReference type="Proteomes" id="UP000006727"/>
    </source>
</evidence>
<keyword evidence="2" id="KW-1185">Reference proteome</keyword>
<protein>
    <submittedName>
        <fullName evidence="1">Uncharacterized protein</fullName>
    </submittedName>
</protein>
<name>A0A7I3ZBD8_PHYPA</name>